<dbReference type="WBParaSite" id="jg14691">
    <property type="protein sequence ID" value="jg14691"/>
    <property type="gene ID" value="jg14691"/>
</dbReference>
<accession>A0A915D1Y0</accession>
<evidence type="ECO:0000313" key="2">
    <source>
        <dbReference type="WBParaSite" id="jg14691"/>
    </source>
</evidence>
<proteinExistence type="predicted"/>
<keyword evidence="1" id="KW-1185">Reference proteome</keyword>
<name>A0A915D1Y0_9BILA</name>
<protein>
    <submittedName>
        <fullName evidence="2">Uncharacterized protein</fullName>
    </submittedName>
</protein>
<dbReference type="Proteomes" id="UP000887574">
    <property type="component" value="Unplaced"/>
</dbReference>
<reference evidence="2" key="1">
    <citation type="submission" date="2022-11" db="UniProtKB">
        <authorList>
            <consortium name="WormBaseParasite"/>
        </authorList>
    </citation>
    <scope>IDENTIFICATION</scope>
</reference>
<dbReference type="AlphaFoldDB" id="A0A915D1Y0"/>
<organism evidence="1 2">
    <name type="scientific">Ditylenchus dipsaci</name>
    <dbReference type="NCBI Taxonomy" id="166011"/>
    <lineage>
        <taxon>Eukaryota</taxon>
        <taxon>Metazoa</taxon>
        <taxon>Ecdysozoa</taxon>
        <taxon>Nematoda</taxon>
        <taxon>Chromadorea</taxon>
        <taxon>Rhabditida</taxon>
        <taxon>Tylenchina</taxon>
        <taxon>Tylenchomorpha</taxon>
        <taxon>Sphaerularioidea</taxon>
        <taxon>Anguinidae</taxon>
        <taxon>Anguininae</taxon>
        <taxon>Ditylenchus</taxon>
    </lineage>
</organism>
<evidence type="ECO:0000313" key="1">
    <source>
        <dbReference type="Proteomes" id="UP000887574"/>
    </source>
</evidence>
<sequence>MSKQPGADSGTKPLEKLAIQRHHILMESALFRHLPSNNSINSYVKAEGQFIDYGYCTGYRYNISGAFTRLTSYMCLMEEGGTCQVHV</sequence>